<evidence type="ECO:0000256" key="2">
    <source>
        <dbReference type="ARBA" id="ARBA00022553"/>
    </source>
</evidence>
<dbReference type="InterPro" id="IPR010624">
    <property type="entry name" value="KaiC_dom"/>
</dbReference>
<dbReference type="Pfam" id="PF06745">
    <property type="entry name" value="ATPase"/>
    <property type="match status" value="2"/>
</dbReference>
<keyword evidence="2" id="KW-0597">Phosphoprotein</keyword>
<dbReference type="SUPFAM" id="SSF52540">
    <property type="entry name" value="P-loop containing nucleoside triphosphate hydrolases"/>
    <property type="match status" value="2"/>
</dbReference>
<dbReference type="AlphaFoldDB" id="A0A7Y9IZC7"/>
<keyword evidence="4" id="KW-0677">Repeat</keyword>
<organism evidence="9 10">
    <name type="scientific">Pigmentiphaga litoralis</name>
    <dbReference type="NCBI Taxonomy" id="516702"/>
    <lineage>
        <taxon>Bacteria</taxon>
        <taxon>Pseudomonadati</taxon>
        <taxon>Pseudomonadota</taxon>
        <taxon>Betaproteobacteria</taxon>
        <taxon>Burkholderiales</taxon>
        <taxon>Alcaligenaceae</taxon>
        <taxon>Pigmentiphaga</taxon>
    </lineage>
</organism>
<keyword evidence="5" id="KW-0418">Kinase</keyword>
<feature type="domain" description="KaiC" evidence="8">
    <location>
        <begin position="258"/>
        <end position="491"/>
    </location>
</feature>
<evidence type="ECO:0000256" key="6">
    <source>
        <dbReference type="ARBA" id="ARBA00022801"/>
    </source>
</evidence>
<dbReference type="PANTHER" id="PTHR42926:SF1">
    <property type="entry name" value="CIRCADIAN CLOCK OSCILLATOR PROTEIN KAIC 1"/>
    <property type="match status" value="1"/>
</dbReference>
<dbReference type="EC" id="2.7.11.1" evidence="1"/>
<dbReference type="RefSeq" id="WP_179590140.1">
    <property type="nucleotide sequence ID" value="NZ_JACBYR010000003.1"/>
</dbReference>
<dbReference type="SMART" id="SM00382">
    <property type="entry name" value="AAA"/>
    <property type="match status" value="2"/>
</dbReference>
<evidence type="ECO:0000256" key="3">
    <source>
        <dbReference type="ARBA" id="ARBA00022679"/>
    </source>
</evidence>
<keyword evidence="6" id="KW-0378">Hydrolase</keyword>
<dbReference type="PIRSF" id="PIRSF039117">
    <property type="entry name" value="KaiC"/>
    <property type="match status" value="1"/>
</dbReference>
<dbReference type="InterPro" id="IPR030665">
    <property type="entry name" value="KaiC"/>
</dbReference>
<dbReference type="InterPro" id="IPR027417">
    <property type="entry name" value="P-loop_NTPase"/>
</dbReference>
<dbReference type="InterPro" id="IPR051347">
    <property type="entry name" value="Circadian_clock_KaiC-rel"/>
</dbReference>
<dbReference type="EMBL" id="JACBYR010000003">
    <property type="protein sequence ID" value="NYE85761.1"/>
    <property type="molecule type" value="Genomic_DNA"/>
</dbReference>
<dbReference type="Proteomes" id="UP000542125">
    <property type="component" value="Unassembled WGS sequence"/>
</dbReference>
<keyword evidence="10" id="KW-1185">Reference proteome</keyword>
<dbReference type="Gene3D" id="3.40.50.300">
    <property type="entry name" value="P-loop containing nucleotide triphosphate hydrolases"/>
    <property type="match status" value="2"/>
</dbReference>
<accession>A0A7Y9IZC7</accession>
<feature type="region of interest" description="Disordered" evidence="7">
    <location>
        <begin position="1"/>
        <end position="20"/>
    </location>
</feature>
<dbReference type="PRINTS" id="PR01874">
    <property type="entry name" value="DNAREPAIRADA"/>
</dbReference>
<proteinExistence type="predicted"/>
<feature type="domain" description="KaiC" evidence="8">
    <location>
        <begin position="18"/>
        <end position="256"/>
    </location>
</feature>
<gene>
    <name evidence="9" type="ORF">FHW18_005080</name>
</gene>
<reference evidence="9 10" key="1">
    <citation type="submission" date="2020-07" db="EMBL/GenBank/DDBJ databases">
        <title>Genomic Encyclopedia of Type Strains, Phase IV (KMG-V): Genome sequencing to study the core and pangenomes of soil and plant-associated prokaryotes.</title>
        <authorList>
            <person name="Whitman W."/>
        </authorList>
    </citation>
    <scope>NUCLEOTIDE SEQUENCE [LARGE SCALE GENOMIC DNA]</scope>
    <source>
        <strain evidence="9 10">SAS40</strain>
    </source>
</reference>
<comment type="caution">
    <text evidence="9">The sequence shown here is derived from an EMBL/GenBank/DDBJ whole genome shotgun (WGS) entry which is preliminary data.</text>
</comment>
<name>A0A7Y9IZC7_9BURK</name>
<protein>
    <recommendedName>
        <fullName evidence="1">non-specific serine/threonine protein kinase</fullName>
        <ecNumber evidence="1">2.7.11.1</ecNumber>
    </recommendedName>
</protein>
<dbReference type="GO" id="GO:0016787">
    <property type="term" value="F:hydrolase activity"/>
    <property type="evidence" value="ECO:0007669"/>
    <property type="project" value="UniProtKB-KW"/>
</dbReference>
<sequence>MPTKYSFHNNDPQPASTPRLSTGIAGLDTVLRGGLTPNRLYLLEGTPGTGKTTVALQFLRAGVARGDRCLYITLSETQQELVAAAATHDWSLDGIDVYELVNEAGLDLDSGQSVLHPADMELNETTRNVMARVEELGPALIVFDSLSEMRLLAQSPLRYRRQILALKHFFANRECTVLLLDDKTSEPGDLQLHSIAHGVISLDQYVQEFGPERRRVRVIKMRGIQFDGGYHDIRLERGGMIVYPRLVAAQHHNNFVSDPLSTGVPALDELIGGGLVPGTNTLLSGPSGAGKTTTAIRCVMTALQRGERVVYYLFDEGVGTLLTRSKLLGMDLQPYLDSGALEIRQVDPAELSPGEFSSAVRHAVESDGARMLVIDSLNAYIQAMPGERFLMLHMHELLAYLNQRGVTTILILGQHGFIGEIRSDIDLSYLSDAVLLFRFFEAQGEILTAISALKSRTSAHGRMIREFRVTPGTGIRIGEALTDFEGVLSGVPTYRGSVALLDPDISDNN</sequence>
<dbReference type="GO" id="GO:0005524">
    <property type="term" value="F:ATP binding"/>
    <property type="evidence" value="ECO:0007669"/>
    <property type="project" value="InterPro"/>
</dbReference>
<dbReference type="PANTHER" id="PTHR42926">
    <property type="match status" value="1"/>
</dbReference>
<evidence type="ECO:0000259" key="8">
    <source>
        <dbReference type="PROSITE" id="PS51146"/>
    </source>
</evidence>
<dbReference type="PROSITE" id="PS51146">
    <property type="entry name" value="KAIC"/>
    <property type="match status" value="2"/>
</dbReference>
<evidence type="ECO:0000313" key="10">
    <source>
        <dbReference type="Proteomes" id="UP000542125"/>
    </source>
</evidence>
<dbReference type="CDD" id="cd19488">
    <property type="entry name" value="KaiC-like_N"/>
    <property type="match status" value="1"/>
</dbReference>
<evidence type="ECO:0000256" key="5">
    <source>
        <dbReference type="ARBA" id="ARBA00022777"/>
    </source>
</evidence>
<evidence type="ECO:0000313" key="9">
    <source>
        <dbReference type="EMBL" id="NYE85761.1"/>
    </source>
</evidence>
<dbReference type="InterPro" id="IPR003593">
    <property type="entry name" value="AAA+_ATPase"/>
</dbReference>
<evidence type="ECO:0000256" key="1">
    <source>
        <dbReference type="ARBA" id="ARBA00012513"/>
    </source>
</evidence>
<dbReference type="GO" id="GO:0004674">
    <property type="term" value="F:protein serine/threonine kinase activity"/>
    <property type="evidence" value="ECO:0007669"/>
    <property type="project" value="UniProtKB-EC"/>
</dbReference>
<dbReference type="InterPro" id="IPR014774">
    <property type="entry name" value="KaiC-like_dom"/>
</dbReference>
<evidence type="ECO:0000256" key="4">
    <source>
        <dbReference type="ARBA" id="ARBA00022737"/>
    </source>
</evidence>
<evidence type="ECO:0000256" key="7">
    <source>
        <dbReference type="SAM" id="MobiDB-lite"/>
    </source>
</evidence>
<keyword evidence="3" id="KW-0808">Transferase</keyword>